<organism evidence="2 3">
    <name type="scientific">Terasakiella brassicae</name>
    <dbReference type="NCBI Taxonomy" id="1634917"/>
    <lineage>
        <taxon>Bacteria</taxon>
        <taxon>Pseudomonadati</taxon>
        <taxon>Pseudomonadota</taxon>
        <taxon>Alphaproteobacteria</taxon>
        <taxon>Rhodospirillales</taxon>
        <taxon>Terasakiellaceae</taxon>
        <taxon>Terasakiella</taxon>
    </lineage>
</organism>
<evidence type="ECO:0000313" key="3">
    <source>
        <dbReference type="Proteomes" id="UP000632498"/>
    </source>
</evidence>
<accession>A0A917C516</accession>
<reference evidence="2" key="2">
    <citation type="submission" date="2020-09" db="EMBL/GenBank/DDBJ databases">
        <authorList>
            <person name="Sun Q."/>
            <person name="Zhou Y."/>
        </authorList>
    </citation>
    <scope>NUCLEOTIDE SEQUENCE</scope>
    <source>
        <strain evidence="2">CGMCC 1.15254</strain>
    </source>
</reference>
<dbReference type="PANTHER" id="PTHR37291">
    <property type="entry name" value="5-METHYLCYTOSINE-SPECIFIC RESTRICTION ENZYME B"/>
    <property type="match status" value="1"/>
</dbReference>
<feature type="domain" description="ATPase dynein-related AAA" evidence="1">
    <location>
        <begin position="267"/>
        <end position="421"/>
    </location>
</feature>
<evidence type="ECO:0000313" key="2">
    <source>
        <dbReference type="EMBL" id="GGF72153.1"/>
    </source>
</evidence>
<name>A0A917C516_9PROT</name>
<dbReference type="Pfam" id="PF07728">
    <property type="entry name" value="AAA_5"/>
    <property type="match status" value="1"/>
</dbReference>
<dbReference type="Gene3D" id="3.40.50.300">
    <property type="entry name" value="P-loop containing nucleotide triphosphate hydrolases"/>
    <property type="match status" value="1"/>
</dbReference>
<comment type="caution">
    <text evidence="2">The sequence shown here is derived from an EMBL/GenBank/DDBJ whole genome shotgun (WGS) entry which is preliminary data.</text>
</comment>
<dbReference type="InterPro" id="IPR011704">
    <property type="entry name" value="ATPase_dyneun-rel_AAA"/>
</dbReference>
<keyword evidence="3" id="KW-1185">Reference proteome</keyword>
<dbReference type="InterPro" id="IPR052934">
    <property type="entry name" value="Methyl-DNA_Rec/Restrict_Enz"/>
</dbReference>
<dbReference type="GO" id="GO:0016887">
    <property type="term" value="F:ATP hydrolysis activity"/>
    <property type="evidence" value="ECO:0007669"/>
    <property type="project" value="InterPro"/>
</dbReference>
<sequence>MYLSSNLIKYAFSGLGKIDPSTGKSRQEKISALRHLLATSELLKQESTDQLDLSVGGQGAELRKRFIECVGKVVSINESGHYTNDFNADFQAGYDYKVGSNFFTTRLAQSRNQDIFYPGRYGHLLYLQQEKVSVYDGFKESLEKYGIGAIRTELCVWLVRNEYLDIDETPDLPLRLESLIRNVIEHRYSDDIAQAILPEVGVIEAFLNDFSEDLIAEEKPDFSDLMNVDEKQKEVNFDPRILIDDLPDEDSVFITVQNLLSRGSKGILFSGPPGTSKTWYALKIAIKIVEGDESRIERVQFHPAYSYEDFIEGLVSNDTNVTGGGALFKPKDKVFLNLCTKARKDKDNLYILVIDEFSRGDPSRIFGELLTYIEPDYRELEFRLPYSEQMISIPQNIVILATMNPYDKSVADLDAAMERRFHVIELAPKVPLLTDLLQTAGLANEYIEKVVKFFNVANRLSPHGFGHTYFKSMSEEEDFILLWNHKLKFLFEKMFRFQGDAFTEVKDAYLSILSEDAKEQII</sequence>
<dbReference type="AlphaFoldDB" id="A0A917C516"/>
<dbReference type="RefSeq" id="WP_188666309.1">
    <property type="nucleotide sequence ID" value="NZ_BMHV01000024.1"/>
</dbReference>
<reference evidence="2" key="1">
    <citation type="journal article" date="2014" name="Int. J. Syst. Evol. Microbiol.">
        <title>Complete genome sequence of Corynebacterium casei LMG S-19264T (=DSM 44701T), isolated from a smear-ripened cheese.</title>
        <authorList>
            <consortium name="US DOE Joint Genome Institute (JGI-PGF)"/>
            <person name="Walter F."/>
            <person name="Albersmeier A."/>
            <person name="Kalinowski J."/>
            <person name="Ruckert C."/>
        </authorList>
    </citation>
    <scope>NUCLEOTIDE SEQUENCE</scope>
    <source>
        <strain evidence="2">CGMCC 1.15254</strain>
    </source>
</reference>
<dbReference type="GO" id="GO:0005524">
    <property type="term" value="F:ATP binding"/>
    <property type="evidence" value="ECO:0007669"/>
    <property type="project" value="InterPro"/>
</dbReference>
<proteinExistence type="predicted"/>
<dbReference type="PANTHER" id="PTHR37291:SF1">
    <property type="entry name" value="TYPE IV METHYL-DIRECTED RESTRICTION ENZYME ECOKMCRB SUBUNIT"/>
    <property type="match status" value="1"/>
</dbReference>
<dbReference type="EMBL" id="BMHV01000024">
    <property type="protein sequence ID" value="GGF72153.1"/>
    <property type="molecule type" value="Genomic_DNA"/>
</dbReference>
<evidence type="ECO:0000259" key="1">
    <source>
        <dbReference type="Pfam" id="PF07728"/>
    </source>
</evidence>
<protein>
    <recommendedName>
        <fullName evidence="1">ATPase dynein-related AAA domain-containing protein</fullName>
    </recommendedName>
</protein>
<dbReference type="SUPFAM" id="SSF52540">
    <property type="entry name" value="P-loop containing nucleoside triphosphate hydrolases"/>
    <property type="match status" value="1"/>
</dbReference>
<gene>
    <name evidence="2" type="ORF">GCM10011332_27660</name>
</gene>
<dbReference type="Proteomes" id="UP000632498">
    <property type="component" value="Unassembled WGS sequence"/>
</dbReference>
<dbReference type="InterPro" id="IPR027417">
    <property type="entry name" value="P-loop_NTPase"/>
</dbReference>